<dbReference type="PROSITE" id="PS00394">
    <property type="entry name" value="DNA_PHOTOLYASES_1_1"/>
    <property type="match status" value="1"/>
</dbReference>
<dbReference type="EMBL" id="BOOC01000018">
    <property type="protein sequence ID" value="GIH41012.1"/>
    <property type="molecule type" value="Genomic_DNA"/>
</dbReference>
<name>A0ABQ4G1R3_9ACTN</name>
<evidence type="ECO:0000256" key="5">
    <source>
        <dbReference type="RuleBase" id="RU004182"/>
    </source>
</evidence>
<comment type="caution">
    <text evidence="8">The sequence shown here is derived from an EMBL/GenBank/DDBJ whole genome shotgun (WGS) entry which is preliminary data.</text>
</comment>
<sequence>MDTIVVLFNRDLRVHDHPALAEACARAGRVVPLFVLDPAIEARHRRDFLHETLHDLRSSLRTRGGDLVVRRGDPAEEAVRVAGETSATRIWAGGDVSSLARRREGRLAGACRARRLEFRLFPGVTVVPPAALTPSGGDHYRVFTPYWRAWSATPRRPVLGPPERVRLPDGLDPGDLPEPSSEPFGVVRGGETEGRRRMAEWVDAGLARYAGTRDHVAGRTSMLSAYLHFGCVSPTELVELACARPDAEDYVRQLCWRDFYYQVAYAFPDLGRRDYRPRADLDWAGDGDAAAAWREGVTGVPIVDAGMRQLRREGWMHNRVRLIVGSYLTKRLRIDWRVGVDHFAELLLDGDMPNNCGNWQWVAGTGNDTRPYRTLNPLRQARRFDPDGEYVRRYVPELASLPDDLVHEPWRSPAPVRGYPPRPLGGELRA</sequence>
<dbReference type="InterPro" id="IPR005101">
    <property type="entry name" value="Cryptochr/Photolyase_FAD-bd"/>
</dbReference>
<feature type="domain" description="Photolyase/cryptochrome alpha/beta" evidence="7">
    <location>
        <begin position="2"/>
        <end position="126"/>
    </location>
</feature>
<keyword evidence="2 5" id="KW-0285">Flavoprotein</keyword>
<dbReference type="PANTHER" id="PTHR11455">
    <property type="entry name" value="CRYPTOCHROME"/>
    <property type="match status" value="1"/>
</dbReference>
<dbReference type="SUPFAM" id="SSF48173">
    <property type="entry name" value="Cryptochrome/photolyase FAD-binding domain"/>
    <property type="match status" value="1"/>
</dbReference>
<reference evidence="8 9" key="1">
    <citation type="submission" date="2021-01" db="EMBL/GenBank/DDBJ databases">
        <title>Whole genome shotgun sequence of Microbispora corallina NBRC 16416.</title>
        <authorList>
            <person name="Komaki H."/>
            <person name="Tamura T."/>
        </authorList>
    </citation>
    <scope>NUCLEOTIDE SEQUENCE [LARGE SCALE GENOMIC DNA]</scope>
    <source>
        <strain evidence="8 9">NBRC 16416</strain>
    </source>
</reference>
<dbReference type="InterPro" id="IPR002081">
    <property type="entry name" value="Cryptochrome/DNA_photolyase_1"/>
</dbReference>
<dbReference type="Pfam" id="PF00875">
    <property type="entry name" value="DNA_photolyase"/>
    <property type="match status" value="1"/>
</dbReference>
<feature type="region of interest" description="Disordered" evidence="6">
    <location>
        <begin position="160"/>
        <end position="189"/>
    </location>
</feature>
<protein>
    <submittedName>
        <fullName evidence="8">Deoxyribodipyrimidine photo-lyase</fullName>
    </submittedName>
</protein>
<dbReference type="Gene3D" id="1.10.579.10">
    <property type="entry name" value="DNA Cyclobutane Dipyrimidine Photolyase, subunit A, domain 3"/>
    <property type="match status" value="1"/>
</dbReference>
<evidence type="ECO:0000313" key="8">
    <source>
        <dbReference type="EMBL" id="GIH41012.1"/>
    </source>
</evidence>
<comment type="cofactor">
    <cofactor evidence="1">
        <name>FAD</name>
        <dbReference type="ChEBI" id="CHEBI:57692"/>
    </cofactor>
</comment>
<dbReference type="InterPro" id="IPR014729">
    <property type="entry name" value="Rossmann-like_a/b/a_fold"/>
</dbReference>
<dbReference type="InterPro" id="IPR006050">
    <property type="entry name" value="DNA_photolyase_N"/>
</dbReference>
<evidence type="ECO:0000256" key="3">
    <source>
        <dbReference type="ARBA" id="ARBA00022827"/>
    </source>
</evidence>
<evidence type="ECO:0000259" key="7">
    <source>
        <dbReference type="PROSITE" id="PS51645"/>
    </source>
</evidence>
<dbReference type="Gene3D" id="1.25.40.80">
    <property type="match status" value="1"/>
</dbReference>
<keyword evidence="3 5" id="KW-0274">FAD</keyword>
<dbReference type="Gene3D" id="3.40.50.620">
    <property type="entry name" value="HUPs"/>
    <property type="match status" value="1"/>
</dbReference>
<dbReference type="InterPro" id="IPR036155">
    <property type="entry name" value="Crypto/Photolyase_N_sf"/>
</dbReference>
<keyword evidence="9" id="KW-1185">Reference proteome</keyword>
<evidence type="ECO:0000256" key="1">
    <source>
        <dbReference type="ARBA" id="ARBA00001974"/>
    </source>
</evidence>
<dbReference type="PANTHER" id="PTHR11455:SF9">
    <property type="entry name" value="CRYPTOCHROME CIRCADIAN CLOCK 5 ISOFORM X1"/>
    <property type="match status" value="1"/>
</dbReference>
<dbReference type="PRINTS" id="PR00147">
    <property type="entry name" value="DNAPHOTLYASE"/>
</dbReference>
<evidence type="ECO:0000313" key="9">
    <source>
        <dbReference type="Proteomes" id="UP000603904"/>
    </source>
</evidence>
<dbReference type="SUPFAM" id="SSF52425">
    <property type="entry name" value="Cryptochrome/photolyase, N-terminal domain"/>
    <property type="match status" value="1"/>
</dbReference>
<dbReference type="PROSITE" id="PS51645">
    <property type="entry name" value="PHR_CRY_ALPHA_BETA"/>
    <property type="match status" value="1"/>
</dbReference>
<dbReference type="RefSeq" id="WP_204058384.1">
    <property type="nucleotide sequence ID" value="NZ_BAAAGP010000010.1"/>
</dbReference>
<evidence type="ECO:0000256" key="2">
    <source>
        <dbReference type="ARBA" id="ARBA00022630"/>
    </source>
</evidence>
<dbReference type="Pfam" id="PF03441">
    <property type="entry name" value="FAD_binding_7"/>
    <property type="match status" value="1"/>
</dbReference>
<accession>A0ABQ4G1R3</accession>
<dbReference type="Proteomes" id="UP000603904">
    <property type="component" value="Unassembled WGS sequence"/>
</dbReference>
<gene>
    <name evidence="8" type="ORF">Mco01_40120</name>
</gene>
<keyword evidence="4 5" id="KW-0157">Chromophore</keyword>
<organism evidence="8 9">
    <name type="scientific">Microbispora corallina</name>
    <dbReference type="NCBI Taxonomy" id="83302"/>
    <lineage>
        <taxon>Bacteria</taxon>
        <taxon>Bacillati</taxon>
        <taxon>Actinomycetota</taxon>
        <taxon>Actinomycetes</taxon>
        <taxon>Streptosporangiales</taxon>
        <taxon>Streptosporangiaceae</taxon>
        <taxon>Microbispora</taxon>
    </lineage>
</organism>
<dbReference type="InterPro" id="IPR018394">
    <property type="entry name" value="DNA_photolyase_1_CS_C"/>
</dbReference>
<dbReference type="InterPro" id="IPR036134">
    <property type="entry name" value="Crypto/Photolyase_FAD-like_sf"/>
</dbReference>
<proteinExistence type="inferred from homology"/>
<evidence type="ECO:0000256" key="4">
    <source>
        <dbReference type="ARBA" id="ARBA00022991"/>
    </source>
</evidence>
<evidence type="ECO:0000256" key="6">
    <source>
        <dbReference type="SAM" id="MobiDB-lite"/>
    </source>
</evidence>
<comment type="similarity">
    <text evidence="5">Belongs to the DNA photolyase family.</text>
</comment>